<dbReference type="SUPFAM" id="SSF52540">
    <property type="entry name" value="P-loop containing nucleoside triphosphate hydrolases"/>
    <property type="match status" value="1"/>
</dbReference>
<protein>
    <recommendedName>
        <fullName evidence="1">Endonuclease GajA/Old nuclease/RecF-like AAA domain-containing protein</fullName>
    </recommendedName>
</protein>
<dbReference type="InterPro" id="IPR027417">
    <property type="entry name" value="P-loop_NTPase"/>
</dbReference>
<reference evidence="2 3" key="1">
    <citation type="submission" date="2023-07" db="EMBL/GenBank/DDBJ databases">
        <authorList>
            <person name="Peeters C."/>
        </authorList>
    </citation>
    <scope>NUCLEOTIDE SEQUENCE [LARGE SCALE GENOMIC DNA]</scope>
    <source>
        <strain evidence="2 3">LMG 18091</strain>
    </source>
</reference>
<accession>A0AAD2EI29</accession>
<evidence type="ECO:0000313" key="3">
    <source>
        <dbReference type="Proteomes" id="UP001189915"/>
    </source>
</evidence>
<comment type="caution">
    <text evidence="2">The sequence shown here is derived from an EMBL/GenBank/DDBJ whole genome shotgun (WGS) entry which is preliminary data.</text>
</comment>
<gene>
    <name evidence="2" type="ORF">LMG18091_00019</name>
</gene>
<keyword evidence="3" id="KW-1185">Reference proteome</keyword>
<dbReference type="EMBL" id="CATWAF010000001">
    <property type="protein sequence ID" value="CAJ0683632.1"/>
    <property type="molecule type" value="Genomic_DNA"/>
</dbReference>
<evidence type="ECO:0000259" key="1">
    <source>
        <dbReference type="Pfam" id="PF13175"/>
    </source>
</evidence>
<evidence type="ECO:0000313" key="2">
    <source>
        <dbReference type="EMBL" id="CAJ0683632.1"/>
    </source>
</evidence>
<dbReference type="PANTHER" id="PTHR43581:SF2">
    <property type="entry name" value="EXCINUCLEASE ATPASE SUBUNIT"/>
    <property type="match status" value="1"/>
</dbReference>
<dbReference type="Proteomes" id="UP001189915">
    <property type="component" value="Unassembled WGS sequence"/>
</dbReference>
<feature type="domain" description="Endonuclease GajA/Old nuclease/RecF-like AAA" evidence="1">
    <location>
        <begin position="415"/>
        <end position="481"/>
    </location>
</feature>
<dbReference type="InterPro" id="IPR041685">
    <property type="entry name" value="AAA_GajA/Old/RecF-like"/>
</dbReference>
<proteinExistence type="predicted"/>
<dbReference type="AlphaFoldDB" id="A0AAD2EI29"/>
<dbReference type="GO" id="GO:0005524">
    <property type="term" value="F:ATP binding"/>
    <property type="evidence" value="ECO:0007669"/>
    <property type="project" value="InterPro"/>
</dbReference>
<organism evidence="2 3">
    <name type="scientific">Ralstonia wenshanensis</name>
    <dbReference type="NCBI Taxonomy" id="2842456"/>
    <lineage>
        <taxon>Bacteria</taxon>
        <taxon>Pseudomonadati</taxon>
        <taxon>Pseudomonadota</taxon>
        <taxon>Betaproteobacteria</taxon>
        <taxon>Burkholderiales</taxon>
        <taxon>Burkholderiaceae</taxon>
        <taxon>Ralstonia</taxon>
    </lineage>
</organism>
<dbReference type="Gene3D" id="3.40.50.300">
    <property type="entry name" value="P-loop containing nucleotide triphosphate hydrolases"/>
    <property type="match status" value="1"/>
</dbReference>
<dbReference type="InterPro" id="IPR051396">
    <property type="entry name" value="Bact_Antivir_Def_Nuclease"/>
</dbReference>
<dbReference type="GO" id="GO:0016887">
    <property type="term" value="F:ATP hydrolysis activity"/>
    <property type="evidence" value="ECO:0007669"/>
    <property type="project" value="InterPro"/>
</dbReference>
<sequence length="573" mass="63816">MKVCYLGRRSRRINSAPEGSGDVLELLWDIWDDYGYETSFPVSCRIAGELVQLGVLRLLISETKTSYERLDELRRSGWSGAFPAPGIDYVSVPSDITFYQQLKARLGVDAAVEVATALRDASLLVKSSFDSKAIALVDTEGFANSLQRERGSIAAYLDGWKVLENQAIAANNFHFRFLDVFGKKSSLALNFSSESLLPHDVNVLIGPNGVGKSRVLHQMVETWITPEDSEPKQGDAGFSEQPNLSQVVVVSYSPFERFPVDMTGQKVRDKDVYRYFGFRGRSKETTEGKPGRIRLSHEFPRTSAAQSLISCAADDQIFKVITEWAMKVSTVEAVLGEAFDFDFAAIEIDPEKRVRSLYKNYDVVKDGPTVAKFEGRQYVPVSSHTMNQLAVDKLSDACLSKSGVAFFKNGAPIELSSGQRLFAYIVINLLGAIRRNSLVLIDEPELFLHPTLEIQFVEMLKEILSRFNSKALLATHSEVIVREVPTDCVHVFQRTDDGLAVSNPPFQTFGGDIQRISSYVFGDNTASKPFEKWLTQKFDELGSADALIEAMGGELSEELIVQIKAMEGRHPWL</sequence>
<dbReference type="PANTHER" id="PTHR43581">
    <property type="entry name" value="ATP/GTP PHOSPHATASE"/>
    <property type="match status" value="1"/>
</dbReference>
<dbReference type="Pfam" id="PF13175">
    <property type="entry name" value="AAA_15"/>
    <property type="match status" value="1"/>
</dbReference>
<name>A0AAD2EI29_9RALS</name>